<feature type="compositionally biased region" description="Basic residues" evidence="2">
    <location>
        <begin position="24"/>
        <end position="33"/>
    </location>
</feature>
<dbReference type="PANTHER" id="PTHR47505">
    <property type="entry name" value="DNA UTILIZATION PROTEIN YHGH"/>
    <property type="match status" value="1"/>
</dbReference>
<dbReference type="Pfam" id="PF00156">
    <property type="entry name" value="Pribosyltran"/>
    <property type="match status" value="1"/>
</dbReference>
<dbReference type="EMBL" id="JAPNKA010000001">
    <property type="protein sequence ID" value="MCY1078751.1"/>
    <property type="molecule type" value="Genomic_DNA"/>
</dbReference>
<comment type="similarity">
    <text evidence="1">Belongs to the ComF/GntX family.</text>
</comment>
<dbReference type="InterPro" id="IPR029057">
    <property type="entry name" value="PRTase-like"/>
</dbReference>
<dbReference type="SUPFAM" id="SSF53271">
    <property type="entry name" value="PRTase-like"/>
    <property type="match status" value="1"/>
</dbReference>
<keyword evidence="4" id="KW-0328">Glycosyltransferase</keyword>
<organism evidence="4 5">
    <name type="scientific">Archangium lansingense</name>
    <dbReference type="NCBI Taxonomy" id="2995310"/>
    <lineage>
        <taxon>Bacteria</taxon>
        <taxon>Pseudomonadati</taxon>
        <taxon>Myxococcota</taxon>
        <taxon>Myxococcia</taxon>
        <taxon>Myxococcales</taxon>
        <taxon>Cystobacterineae</taxon>
        <taxon>Archangiaceae</taxon>
        <taxon>Archangium</taxon>
    </lineage>
</organism>
<evidence type="ECO:0000259" key="3">
    <source>
        <dbReference type="Pfam" id="PF00156"/>
    </source>
</evidence>
<dbReference type="GO" id="GO:0016757">
    <property type="term" value="F:glycosyltransferase activity"/>
    <property type="evidence" value="ECO:0007669"/>
    <property type="project" value="UniProtKB-KW"/>
</dbReference>
<protein>
    <submittedName>
        <fullName evidence="4">Phosphoribosyltransferase family protein</fullName>
    </submittedName>
</protein>
<evidence type="ECO:0000313" key="5">
    <source>
        <dbReference type="Proteomes" id="UP001207654"/>
    </source>
</evidence>
<evidence type="ECO:0000256" key="2">
    <source>
        <dbReference type="SAM" id="MobiDB-lite"/>
    </source>
</evidence>
<accession>A0ABT4AAQ9</accession>
<dbReference type="InterPro" id="IPR051910">
    <property type="entry name" value="ComF/GntX_DNA_util-trans"/>
</dbReference>
<reference evidence="4 5" key="1">
    <citation type="submission" date="2022-11" db="EMBL/GenBank/DDBJ databases">
        <title>Minimal conservation of predation-associated metabolite biosynthetic gene clusters underscores biosynthetic potential of Myxococcota including descriptions for ten novel species: Archangium lansinium sp. nov., Myxococcus landrumus sp. nov., Nannocystis bai.</title>
        <authorList>
            <person name="Ahearne A."/>
            <person name="Stevens C."/>
            <person name="Phillips K."/>
        </authorList>
    </citation>
    <scope>NUCLEOTIDE SEQUENCE [LARGE SCALE GENOMIC DNA]</scope>
    <source>
        <strain evidence="4 5">MIWBW</strain>
    </source>
</reference>
<dbReference type="Gene3D" id="3.40.50.2020">
    <property type="match status" value="1"/>
</dbReference>
<comment type="caution">
    <text evidence="4">The sequence shown here is derived from an EMBL/GenBank/DDBJ whole genome shotgun (WGS) entry which is preliminary data.</text>
</comment>
<proteinExistence type="inferred from homology"/>
<name>A0ABT4AAQ9_9BACT</name>
<feature type="region of interest" description="Disordered" evidence="2">
    <location>
        <begin position="24"/>
        <end position="64"/>
    </location>
</feature>
<keyword evidence="5" id="KW-1185">Reference proteome</keyword>
<dbReference type="CDD" id="cd06223">
    <property type="entry name" value="PRTases_typeI"/>
    <property type="match status" value="1"/>
</dbReference>
<dbReference type="RefSeq" id="WP_267537516.1">
    <property type="nucleotide sequence ID" value="NZ_JAPNKA010000001.1"/>
</dbReference>
<dbReference type="InterPro" id="IPR000836">
    <property type="entry name" value="PRTase_dom"/>
</dbReference>
<dbReference type="Proteomes" id="UP001207654">
    <property type="component" value="Unassembled WGS sequence"/>
</dbReference>
<dbReference type="PANTHER" id="PTHR47505:SF1">
    <property type="entry name" value="DNA UTILIZATION PROTEIN YHGH"/>
    <property type="match status" value="1"/>
</dbReference>
<keyword evidence="4" id="KW-0808">Transferase</keyword>
<evidence type="ECO:0000256" key="1">
    <source>
        <dbReference type="ARBA" id="ARBA00008007"/>
    </source>
</evidence>
<feature type="compositionally biased region" description="Polar residues" evidence="2">
    <location>
        <begin position="46"/>
        <end position="63"/>
    </location>
</feature>
<sequence length="110" mass="11637">MASSPLARNCGHFFWCPQQRSLASRRHYRRRPPTKSVSAPRGSIGPDSSNAPSKWTSSPTASPSVAGGEFLLVDDVLTTGATVRAAATALREAGAIRVEVITLARAFSLA</sequence>
<feature type="domain" description="Phosphoribosyltransferase" evidence="3">
    <location>
        <begin position="51"/>
        <end position="105"/>
    </location>
</feature>
<gene>
    <name evidence="4" type="ORF">OV287_30240</name>
</gene>
<evidence type="ECO:0000313" key="4">
    <source>
        <dbReference type="EMBL" id="MCY1078751.1"/>
    </source>
</evidence>